<gene>
    <name evidence="1" type="ORF">C5167_040317</name>
</gene>
<proteinExistence type="predicted"/>
<name>A0A4Y7IIT4_PAPSO</name>
<reference evidence="1 2" key="1">
    <citation type="journal article" date="2018" name="Science">
        <title>The opium poppy genome and morphinan production.</title>
        <authorList>
            <person name="Guo L."/>
            <person name="Winzer T."/>
            <person name="Yang X."/>
            <person name="Li Y."/>
            <person name="Ning Z."/>
            <person name="He Z."/>
            <person name="Teodor R."/>
            <person name="Lu Y."/>
            <person name="Bowser T.A."/>
            <person name="Graham I.A."/>
            <person name="Ye K."/>
        </authorList>
    </citation>
    <scope>NUCLEOTIDE SEQUENCE [LARGE SCALE GENOMIC DNA]</scope>
    <source>
        <strain evidence="2">cv. HN1</strain>
        <tissue evidence="1">Leaves</tissue>
    </source>
</reference>
<dbReference type="AlphaFoldDB" id="A0A4Y7IIT4"/>
<sequence length="147" mass="16396">MKLEMRYHLIKSTNGAEVCQSSKLDDDVSVEIGGSDSSYVICPVCGNAVQGSDHEFSFRFGEEVDLRKGHTISFVRDQYNVKDPSAIKILEVKKLLVTTSGSWLGPWFRVTNISYQEVTDPQQAIEGLCARCYGCSFESLKEPDGYI</sequence>
<evidence type="ECO:0000313" key="1">
    <source>
        <dbReference type="EMBL" id="RZC47359.1"/>
    </source>
</evidence>
<protein>
    <submittedName>
        <fullName evidence="1">Uncharacterized protein</fullName>
    </submittedName>
</protein>
<accession>A0A4Y7IIT4</accession>
<dbReference type="EMBL" id="CM010715">
    <property type="protein sequence ID" value="RZC47359.1"/>
    <property type="molecule type" value="Genomic_DNA"/>
</dbReference>
<dbReference type="Proteomes" id="UP000316621">
    <property type="component" value="Chromosome 1"/>
</dbReference>
<evidence type="ECO:0000313" key="2">
    <source>
        <dbReference type="Proteomes" id="UP000316621"/>
    </source>
</evidence>
<organism evidence="1 2">
    <name type="scientific">Papaver somniferum</name>
    <name type="common">Opium poppy</name>
    <dbReference type="NCBI Taxonomy" id="3469"/>
    <lineage>
        <taxon>Eukaryota</taxon>
        <taxon>Viridiplantae</taxon>
        <taxon>Streptophyta</taxon>
        <taxon>Embryophyta</taxon>
        <taxon>Tracheophyta</taxon>
        <taxon>Spermatophyta</taxon>
        <taxon>Magnoliopsida</taxon>
        <taxon>Ranunculales</taxon>
        <taxon>Papaveraceae</taxon>
        <taxon>Papaveroideae</taxon>
        <taxon>Papaver</taxon>
    </lineage>
</organism>
<keyword evidence="2" id="KW-1185">Reference proteome</keyword>
<dbReference type="Gramene" id="RZC47359">
    <property type="protein sequence ID" value="RZC47359"/>
    <property type="gene ID" value="C5167_040317"/>
</dbReference>